<proteinExistence type="inferred from homology"/>
<dbReference type="GO" id="GO:0004575">
    <property type="term" value="F:sucrose alpha-glucosidase activity"/>
    <property type="evidence" value="ECO:0007669"/>
    <property type="project" value="TreeGrafter"/>
</dbReference>
<dbReference type="PANTHER" id="PTHR31916:SF28">
    <property type="entry name" value="NEUTRAL_ALKALINE INVERTASE 3, CHLOROPLASTIC"/>
    <property type="match status" value="1"/>
</dbReference>
<protein>
    <recommendedName>
        <fullName evidence="6">Alkaline/neutral invertase</fullName>
        <ecNumber evidence="6">3.2.1.26</ecNumber>
    </recommendedName>
</protein>
<comment type="catalytic activity">
    <reaction evidence="1 6">
        <text>Hydrolysis of terminal non-reducing beta-D-fructofuranoside residues in beta-D-fructofuranosides.</text>
        <dbReference type="EC" id="3.2.1.26"/>
    </reaction>
</comment>
<organism evidence="7 8">
    <name type="scientific">Rhamnella rubrinervis</name>
    <dbReference type="NCBI Taxonomy" id="2594499"/>
    <lineage>
        <taxon>Eukaryota</taxon>
        <taxon>Viridiplantae</taxon>
        <taxon>Streptophyta</taxon>
        <taxon>Embryophyta</taxon>
        <taxon>Tracheophyta</taxon>
        <taxon>Spermatophyta</taxon>
        <taxon>Magnoliopsida</taxon>
        <taxon>eudicotyledons</taxon>
        <taxon>Gunneridae</taxon>
        <taxon>Pentapetalae</taxon>
        <taxon>rosids</taxon>
        <taxon>fabids</taxon>
        <taxon>Rosales</taxon>
        <taxon>Rhamnaceae</taxon>
        <taxon>rhamnoid group</taxon>
        <taxon>Rhamneae</taxon>
        <taxon>Rhamnella</taxon>
    </lineage>
</organism>
<dbReference type="PANTHER" id="PTHR31916">
    <property type="match status" value="1"/>
</dbReference>
<evidence type="ECO:0000256" key="6">
    <source>
        <dbReference type="RuleBase" id="RU367047"/>
    </source>
</evidence>
<dbReference type="SUPFAM" id="SSF48208">
    <property type="entry name" value="Six-hairpin glycosidases"/>
    <property type="match status" value="1"/>
</dbReference>
<reference evidence="7" key="1">
    <citation type="submission" date="2020-03" db="EMBL/GenBank/DDBJ databases">
        <title>A high-quality chromosome-level genome assembly of a woody plant with both climbing and erect habits, Rhamnella rubrinervis.</title>
        <authorList>
            <person name="Lu Z."/>
            <person name="Yang Y."/>
            <person name="Zhu X."/>
            <person name="Sun Y."/>
        </authorList>
    </citation>
    <scope>NUCLEOTIDE SEQUENCE</scope>
    <source>
        <strain evidence="7">BYM</strain>
        <tissue evidence="7">Leaf</tissue>
    </source>
</reference>
<dbReference type="GO" id="GO:0033926">
    <property type="term" value="F:endo-alpha-N-acetylgalactosaminidase activity"/>
    <property type="evidence" value="ECO:0007669"/>
    <property type="project" value="UniProtKB-UniRule"/>
</dbReference>
<evidence type="ECO:0000256" key="3">
    <source>
        <dbReference type="ARBA" id="ARBA00022801"/>
    </source>
</evidence>
<dbReference type="EMBL" id="VOIH02000011">
    <property type="protein sequence ID" value="KAF3434151.1"/>
    <property type="molecule type" value="Genomic_DNA"/>
</dbReference>
<accession>A0A8K0DPB6</accession>
<dbReference type="FunFam" id="1.50.10.10:FF:000001">
    <property type="entry name" value="probable alkaline/neutral invertase B"/>
    <property type="match status" value="1"/>
</dbReference>
<dbReference type="GO" id="GO:0005987">
    <property type="term" value="P:sucrose catabolic process"/>
    <property type="evidence" value="ECO:0007669"/>
    <property type="project" value="TreeGrafter"/>
</dbReference>
<dbReference type="OrthoDB" id="2014030at2759"/>
<comment type="similarity">
    <text evidence="2 6">Belongs to the glycosyl hydrolase 100 family.</text>
</comment>
<keyword evidence="4 6" id="KW-0119">Carbohydrate metabolism</keyword>
<dbReference type="Pfam" id="PF12899">
    <property type="entry name" value="Glyco_hydro_100"/>
    <property type="match status" value="1"/>
</dbReference>
<comment type="caution">
    <text evidence="7">The sequence shown here is derived from an EMBL/GenBank/DDBJ whole genome shotgun (WGS) entry which is preliminary data.</text>
</comment>
<gene>
    <name evidence="7" type="ORF">FNV43_RR25254</name>
</gene>
<dbReference type="InterPro" id="IPR024746">
    <property type="entry name" value="Glyco_hydro_100"/>
</dbReference>
<evidence type="ECO:0000313" key="7">
    <source>
        <dbReference type="EMBL" id="KAF3434151.1"/>
    </source>
</evidence>
<dbReference type="EC" id="3.2.1.26" evidence="6"/>
<dbReference type="AlphaFoldDB" id="A0A8K0DPB6"/>
<dbReference type="InterPro" id="IPR012341">
    <property type="entry name" value="6hp_glycosidase-like_sf"/>
</dbReference>
<dbReference type="Proteomes" id="UP000796880">
    <property type="component" value="Unassembled WGS sequence"/>
</dbReference>
<comment type="function">
    <text evidence="6">Invertase that cleaves sucrose into glucose and fructose.</text>
</comment>
<keyword evidence="8" id="KW-1185">Reference proteome</keyword>
<evidence type="ECO:0000256" key="4">
    <source>
        <dbReference type="ARBA" id="ARBA00023277"/>
    </source>
</evidence>
<sequence>MLIPGCSSMRQSHKGNYGYQRIESGLFHNVKCSWLHSCRCQQSESASGISTENVNGAWFVDSAQKFNPINGVVNGPDVLEIQDVQQLKQEKEGLASSGAHGTIRDAPHKISNDSIEDEAWDLLRESVVYYCGSPIGTIAAKDPTSSNVLNYDQVFIRDFIPSGIAFLLKGEYDIVRNFILHTLQLQSWEKTMDCHSPGQGLMPASFKVRTVPLDGDDSATEEVLDPDFGEAAIGRVAPVDSGLWWIILLRAYGKCSGDLSVQERVDVQTGIKMILRLCLADGFDMFPTLLVTDGPCMIDRRMGIHGHPLEIQALFYSALLCAREMLAPEDGSADLIRAMNNRLVALSFHIREYYWVDLRKLNEIYRYKTEEYSYDAVNKFNIYPDQISPWLVEWMPNKGGYLIGNLQPAHMDFRFFSLGNLWSVVSSLTTRDQSHAILDLIEAKWADLVADMPLKICYPALEGQEWQIITGSDPKNTHWSYHNAGSWPTLLWQLTAACIKMNRPEIAAKAVEVAERRISRDKWPEYYDTKRGRFIGKQSRLFQTWSIAGYLVAKLLLADPSKAKILITEEDSSLVNAFSCMISSNPRRKRGLKNLKQTYIV</sequence>
<evidence type="ECO:0000256" key="5">
    <source>
        <dbReference type="ARBA" id="ARBA00023295"/>
    </source>
</evidence>
<dbReference type="InterPro" id="IPR008928">
    <property type="entry name" value="6-hairpin_glycosidase_sf"/>
</dbReference>
<evidence type="ECO:0000256" key="2">
    <source>
        <dbReference type="ARBA" id="ARBA00007671"/>
    </source>
</evidence>
<keyword evidence="5 6" id="KW-0326">Glycosidase</keyword>
<keyword evidence="3 6" id="KW-0378">Hydrolase</keyword>
<dbReference type="GO" id="GO:0009507">
    <property type="term" value="C:chloroplast"/>
    <property type="evidence" value="ECO:0007669"/>
    <property type="project" value="TreeGrafter"/>
</dbReference>
<evidence type="ECO:0000313" key="8">
    <source>
        <dbReference type="Proteomes" id="UP000796880"/>
    </source>
</evidence>
<name>A0A8K0DPB6_9ROSA</name>
<evidence type="ECO:0000256" key="1">
    <source>
        <dbReference type="ARBA" id="ARBA00000094"/>
    </source>
</evidence>
<dbReference type="Gene3D" id="1.50.10.10">
    <property type="match status" value="1"/>
</dbReference>